<keyword evidence="3" id="KW-1185">Reference proteome</keyword>
<evidence type="ECO:0000313" key="2">
    <source>
        <dbReference type="EMBL" id="KAL2060888.1"/>
    </source>
</evidence>
<feature type="compositionally biased region" description="Low complexity" evidence="1">
    <location>
        <begin position="238"/>
        <end position="252"/>
    </location>
</feature>
<dbReference type="EMBL" id="JAZHXI010000020">
    <property type="protein sequence ID" value="KAL2060888.1"/>
    <property type="molecule type" value="Genomic_DNA"/>
</dbReference>
<evidence type="ECO:0000256" key="1">
    <source>
        <dbReference type="SAM" id="MobiDB-lite"/>
    </source>
</evidence>
<comment type="caution">
    <text evidence="2">The sequence shown here is derived from an EMBL/GenBank/DDBJ whole genome shotgun (WGS) entry which is preliminary data.</text>
</comment>
<protein>
    <submittedName>
        <fullName evidence="2">Uncharacterized protein</fullName>
    </submittedName>
</protein>
<organism evidence="2 3">
    <name type="scientific">Oculimacula yallundae</name>
    <dbReference type="NCBI Taxonomy" id="86028"/>
    <lineage>
        <taxon>Eukaryota</taxon>
        <taxon>Fungi</taxon>
        <taxon>Dikarya</taxon>
        <taxon>Ascomycota</taxon>
        <taxon>Pezizomycotina</taxon>
        <taxon>Leotiomycetes</taxon>
        <taxon>Helotiales</taxon>
        <taxon>Ploettnerulaceae</taxon>
        <taxon>Oculimacula</taxon>
    </lineage>
</organism>
<name>A0ABR4BTE9_9HELO</name>
<feature type="region of interest" description="Disordered" evidence="1">
    <location>
        <begin position="330"/>
        <end position="357"/>
    </location>
</feature>
<gene>
    <name evidence="2" type="ORF">VTL71DRAFT_8940</name>
</gene>
<dbReference type="Proteomes" id="UP001595075">
    <property type="component" value="Unassembled WGS sequence"/>
</dbReference>
<sequence>MTTSATTPWSAILKAFIEQLPTNPWFPYANAKIAIFDETAEDGLMGKAYHQYGFKYDAGDTAGGYTVAVRVFTRKVQASGGQGRGFGGGGMGWKFEVGVHAQLIMRFGFGVEDLGKGEAEITTGFYPVVVRDLEAGKGNQRDPVWEEVVETLREVFVRDGVGEMEKEMREMQKVEMGDEVRVDQQHVEQQHVEPAIQTPNSKDKERVVAIPRSRQPNAQFQTPRTPSTPATMHHSQLTPSTTPTAAPSAYRTTRAKIPGPSPSPNTNRILPNPPSAETTAYYNAMRMQANTLTPINTRPNAHLFTTLPFPTLPKTPIPSPACRTPHNLTLTPAPTPIPATTQKRKASTPLSGERQKASASVSAETIAFYNTMRGPLSSAGAISVKNTCFESFKGEAEERRRDGAGMGF</sequence>
<evidence type="ECO:0000313" key="3">
    <source>
        <dbReference type="Proteomes" id="UP001595075"/>
    </source>
</evidence>
<proteinExistence type="predicted"/>
<feature type="compositionally biased region" description="Polar residues" evidence="1">
    <location>
        <begin position="264"/>
        <end position="273"/>
    </location>
</feature>
<reference evidence="2 3" key="1">
    <citation type="journal article" date="2024" name="Commun. Biol.">
        <title>Comparative genomic analysis of thermophilic fungi reveals convergent evolutionary adaptations and gene losses.</title>
        <authorList>
            <person name="Steindorff A.S."/>
            <person name="Aguilar-Pontes M.V."/>
            <person name="Robinson A.J."/>
            <person name="Andreopoulos B."/>
            <person name="LaButti K."/>
            <person name="Kuo A."/>
            <person name="Mondo S."/>
            <person name="Riley R."/>
            <person name="Otillar R."/>
            <person name="Haridas S."/>
            <person name="Lipzen A."/>
            <person name="Grimwood J."/>
            <person name="Schmutz J."/>
            <person name="Clum A."/>
            <person name="Reid I.D."/>
            <person name="Moisan M.C."/>
            <person name="Butler G."/>
            <person name="Nguyen T.T.M."/>
            <person name="Dewar K."/>
            <person name="Conant G."/>
            <person name="Drula E."/>
            <person name="Henrissat B."/>
            <person name="Hansel C."/>
            <person name="Singer S."/>
            <person name="Hutchinson M.I."/>
            <person name="de Vries R.P."/>
            <person name="Natvig D.O."/>
            <person name="Powell A.J."/>
            <person name="Tsang A."/>
            <person name="Grigoriev I.V."/>
        </authorList>
    </citation>
    <scope>NUCLEOTIDE SEQUENCE [LARGE SCALE GENOMIC DNA]</scope>
    <source>
        <strain evidence="2 3">CBS 494.80</strain>
    </source>
</reference>
<accession>A0ABR4BTE9</accession>
<feature type="compositionally biased region" description="Polar residues" evidence="1">
    <location>
        <begin position="214"/>
        <end position="237"/>
    </location>
</feature>
<feature type="region of interest" description="Disordered" evidence="1">
    <location>
        <begin position="212"/>
        <end position="273"/>
    </location>
</feature>